<dbReference type="OMA" id="HEHIAVI"/>
<organism evidence="1 2">
    <name type="scientific">Phaseolus vulgaris</name>
    <name type="common">Kidney bean</name>
    <name type="synonym">French bean</name>
    <dbReference type="NCBI Taxonomy" id="3885"/>
    <lineage>
        <taxon>Eukaryota</taxon>
        <taxon>Viridiplantae</taxon>
        <taxon>Streptophyta</taxon>
        <taxon>Embryophyta</taxon>
        <taxon>Tracheophyta</taxon>
        <taxon>Spermatophyta</taxon>
        <taxon>Magnoliopsida</taxon>
        <taxon>eudicotyledons</taxon>
        <taxon>Gunneridae</taxon>
        <taxon>Pentapetalae</taxon>
        <taxon>rosids</taxon>
        <taxon>fabids</taxon>
        <taxon>Fabales</taxon>
        <taxon>Fabaceae</taxon>
        <taxon>Papilionoideae</taxon>
        <taxon>50 kb inversion clade</taxon>
        <taxon>NPAAA clade</taxon>
        <taxon>indigoferoid/millettioid clade</taxon>
        <taxon>Phaseoleae</taxon>
        <taxon>Phaseolus</taxon>
    </lineage>
</organism>
<dbReference type="Proteomes" id="UP000000226">
    <property type="component" value="Chromosome 9"/>
</dbReference>
<reference evidence="2" key="1">
    <citation type="journal article" date="2014" name="Nat. Genet.">
        <title>A reference genome for common bean and genome-wide analysis of dual domestications.</title>
        <authorList>
            <person name="Schmutz J."/>
            <person name="McClean P.E."/>
            <person name="Mamidi S."/>
            <person name="Wu G.A."/>
            <person name="Cannon S.B."/>
            <person name="Grimwood J."/>
            <person name="Jenkins J."/>
            <person name="Shu S."/>
            <person name="Song Q."/>
            <person name="Chavarro C."/>
            <person name="Torres-Torres M."/>
            <person name="Geffroy V."/>
            <person name="Moghaddam S.M."/>
            <person name="Gao D."/>
            <person name="Abernathy B."/>
            <person name="Barry K."/>
            <person name="Blair M."/>
            <person name="Brick M.A."/>
            <person name="Chovatia M."/>
            <person name="Gepts P."/>
            <person name="Goodstein D.M."/>
            <person name="Gonzales M."/>
            <person name="Hellsten U."/>
            <person name="Hyten D.L."/>
            <person name="Jia G."/>
            <person name="Kelly J.D."/>
            <person name="Kudrna D."/>
            <person name="Lee R."/>
            <person name="Richard M.M."/>
            <person name="Miklas P.N."/>
            <person name="Osorno J.M."/>
            <person name="Rodrigues J."/>
            <person name="Thareau V."/>
            <person name="Urrea C.A."/>
            <person name="Wang M."/>
            <person name="Yu Y."/>
            <person name="Zhang M."/>
            <person name="Wing R.A."/>
            <person name="Cregan P.B."/>
            <person name="Rokhsar D.S."/>
            <person name="Jackson S.A."/>
        </authorList>
    </citation>
    <scope>NUCLEOTIDE SEQUENCE [LARGE SCALE GENOMIC DNA]</scope>
    <source>
        <strain evidence="2">cv. G19833</strain>
    </source>
</reference>
<accession>V7AYI2</accession>
<sequence>MHVPDSFLHQITEKFDDKNFLLWCQQVEPVIKAHQLHHFVVVSQVSLHFLTEQDTDLYQVNPEYLSREQDQMLLMRLQSSLSNANLSHLVGCVHSNELWEKIHAYFHHQSQKNARQLPSDLRNSSLHNCTLLLFFLILNPISFREHLDSILARLPQEYDYVIALIDGKIDSTTTEEVEDLSLAQELRLDNGLTS</sequence>
<keyword evidence="2" id="KW-1185">Reference proteome</keyword>
<evidence type="ECO:0000313" key="1">
    <source>
        <dbReference type="EMBL" id="ESW10692.1"/>
    </source>
</evidence>
<proteinExistence type="predicted"/>
<dbReference type="PANTHER" id="PTHR47481">
    <property type="match status" value="1"/>
</dbReference>
<evidence type="ECO:0000313" key="2">
    <source>
        <dbReference type="Proteomes" id="UP000000226"/>
    </source>
</evidence>
<dbReference type="Gramene" id="ESW10692">
    <property type="protein sequence ID" value="ESW10692"/>
    <property type="gene ID" value="PHAVU_009G230100g"/>
</dbReference>
<dbReference type="OrthoDB" id="1745344at2759"/>
<dbReference type="EMBL" id="CM002296">
    <property type="protein sequence ID" value="ESW10692.1"/>
    <property type="molecule type" value="Genomic_DNA"/>
</dbReference>
<dbReference type="PANTHER" id="PTHR47481:SF30">
    <property type="entry name" value="CCHC-TYPE DOMAIN-CONTAINING PROTEIN"/>
    <property type="match status" value="1"/>
</dbReference>
<name>V7AYI2_PHAVU</name>
<protein>
    <submittedName>
        <fullName evidence="1">Uncharacterized protein</fullName>
    </submittedName>
</protein>
<dbReference type="AlphaFoldDB" id="V7AYI2"/>
<gene>
    <name evidence="1" type="ORF">PHAVU_009G230100g</name>
</gene>